<evidence type="ECO:0000313" key="3">
    <source>
        <dbReference type="Proteomes" id="UP000223854"/>
    </source>
</evidence>
<dbReference type="EMBL" id="PDLH01000005">
    <property type="protein sequence ID" value="PHH02045.1"/>
    <property type="molecule type" value="Genomic_DNA"/>
</dbReference>
<dbReference type="EMBL" id="PDLH01000007">
    <property type="protein sequence ID" value="PHG98877.1"/>
    <property type="molecule type" value="Genomic_DNA"/>
</dbReference>
<dbReference type="Proteomes" id="UP000223854">
    <property type="component" value="Unassembled WGS sequence"/>
</dbReference>
<name>A0ABX4K2D4_CLOSG</name>
<gene>
    <name evidence="2" type="ORF">CRX47_00350</name>
    <name evidence="1" type="ORF">CRX47_03100</name>
</gene>
<proteinExistence type="predicted"/>
<accession>A0ABX4K2D4</accession>
<sequence length="94" mass="11204">MDNTEIIELMWLKLNGFNYIVRNQIGSVEVFVNKPHRNFGHGYATWVENKYPMTHEEMKRRKSVKLGKYDFIEWDNEPILISGLIGRYQISIKN</sequence>
<evidence type="ECO:0000313" key="2">
    <source>
        <dbReference type="EMBL" id="PHH02045.1"/>
    </source>
</evidence>
<reference evidence="1 3" key="1">
    <citation type="submission" date="2017-09" db="EMBL/GenBank/DDBJ databases">
        <title>FDA dAtabase for Regulatory Grade micrObial Sequences (FDA-ARGOS): Supporting development and validation of Infectious Disease Dx tests.</title>
        <authorList>
            <person name="Kerrigan L."/>
            <person name="Long C."/>
            <person name="Tallon L.J."/>
            <person name="Sadzewicz L."/>
            <person name="Ott S."/>
            <person name="Zhao X."/>
            <person name="Nagaraj S."/>
            <person name="Vavikolanu K."/>
            <person name="Aluvathingal J."/>
            <person name="Nadendla S."/>
            <person name="Sichtig H."/>
        </authorList>
    </citation>
    <scope>NUCLEOTIDE SEQUENCE [LARGE SCALE GENOMIC DNA]</scope>
    <source>
        <strain evidence="1 3">FDAARGOS_423</strain>
    </source>
</reference>
<evidence type="ECO:0000313" key="1">
    <source>
        <dbReference type="EMBL" id="PHG98877.1"/>
    </source>
</evidence>
<organism evidence="1 3">
    <name type="scientific">Clostridium sporogenes</name>
    <dbReference type="NCBI Taxonomy" id="1509"/>
    <lineage>
        <taxon>Bacteria</taxon>
        <taxon>Bacillati</taxon>
        <taxon>Bacillota</taxon>
        <taxon>Clostridia</taxon>
        <taxon>Eubacteriales</taxon>
        <taxon>Clostridiaceae</taxon>
        <taxon>Clostridium</taxon>
    </lineage>
</organism>
<comment type="caution">
    <text evidence="1">The sequence shown here is derived from an EMBL/GenBank/DDBJ whole genome shotgun (WGS) entry which is preliminary data.</text>
</comment>
<protein>
    <submittedName>
        <fullName evidence="1">Uncharacterized protein</fullName>
    </submittedName>
</protein>
<keyword evidence="3" id="KW-1185">Reference proteome</keyword>
<dbReference type="RefSeq" id="WP_098926832.1">
    <property type="nucleotide sequence ID" value="NZ_CBCRVC010000006.1"/>
</dbReference>